<dbReference type="PANTHER" id="PTHR10869:SF246">
    <property type="entry name" value="TRANSMEMBRANE PROLYL 4-HYDROXYLASE"/>
    <property type="match status" value="1"/>
</dbReference>
<dbReference type="GO" id="GO:0005783">
    <property type="term" value="C:endoplasmic reticulum"/>
    <property type="evidence" value="ECO:0007669"/>
    <property type="project" value="TreeGrafter"/>
</dbReference>
<dbReference type="GO" id="GO:0031418">
    <property type="term" value="F:L-ascorbic acid binding"/>
    <property type="evidence" value="ECO:0007669"/>
    <property type="project" value="InterPro"/>
</dbReference>
<keyword evidence="3" id="KW-0223">Dioxygenase</keyword>
<evidence type="ECO:0000256" key="4">
    <source>
        <dbReference type="ARBA" id="ARBA00023002"/>
    </source>
</evidence>
<keyword evidence="5" id="KW-0408">Iron</keyword>
<keyword evidence="9" id="KW-1185">Reference proteome</keyword>
<dbReference type="OrthoDB" id="420380at2759"/>
<evidence type="ECO:0000256" key="3">
    <source>
        <dbReference type="ARBA" id="ARBA00022964"/>
    </source>
</evidence>
<dbReference type="GO" id="GO:0005506">
    <property type="term" value="F:iron ion binding"/>
    <property type="evidence" value="ECO:0007669"/>
    <property type="project" value="InterPro"/>
</dbReference>
<keyword evidence="2" id="KW-0479">Metal-binding</keyword>
<dbReference type="InterPro" id="IPR045054">
    <property type="entry name" value="P4HA-like"/>
</dbReference>
<evidence type="ECO:0000256" key="1">
    <source>
        <dbReference type="ARBA" id="ARBA00001961"/>
    </source>
</evidence>
<dbReference type="Proteomes" id="UP000070544">
    <property type="component" value="Unassembled WGS sequence"/>
</dbReference>
<evidence type="ECO:0000256" key="6">
    <source>
        <dbReference type="SAM" id="SignalP"/>
    </source>
</evidence>
<dbReference type="EMBL" id="KQ965748">
    <property type="protein sequence ID" value="KXS17255.1"/>
    <property type="molecule type" value="Genomic_DNA"/>
</dbReference>
<sequence length="294" mass="32441">MPSIDLPSIVTVLVAASLALHVPTYLRGTDLSFHTGLANFPSPFSSPVRAPHEISPQRTKLFGDPNDGLLGDPFNGEEDYVCDTTFRAVRIVNRDPLVMYIEGFLRKGEPEWIISKANPLLARSSVVDVDDDPTEKRNATSLYRTSSTAFLTRSGDRILRCIESRASTFTGVPVRNTEGLQVTYYKEGQEYKPHWDYFPREFASMGEQLKRGGQRVTTLFAYLNTVPLPASFTGAPNSAFPASYTPPDEPPRPRAQLIGAGATQFPDLGVEVFPVKGAAAMWWDVGLKGEDDPR</sequence>
<feature type="domain" description="Prolyl 4-hydroxylase alpha subunit" evidence="7">
    <location>
        <begin position="96"/>
        <end position="294"/>
    </location>
</feature>
<evidence type="ECO:0000256" key="5">
    <source>
        <dbReference type="ARBA" id="ARBA00023004"/>
    </source>
</evidence>
<evidence type="ECO:0000256" key="2">
    <source>
        <dbReference type="ARBA" id="ARBA00022723"/>
    </source>
</evidence>
<feature type="signal peptide" evidence="6">
    <location>
        <begin position="1"/>
        <end position="19"/>
    </location>
</feature>
<accession>A0A139ALF3</accession>
<dbReference type="STRING" id="1344416.A0A139ALF3"/>
<protein>
    <recommendedName>
        <fullName evidence="7">Prolyl 4-hydroxylase alpha subunit domain-containing protein</fullName>
    </recommendedName>
</protein>
<keyword evidence="6" id="KW-0732">Signal</keyword>
<proteinExistence type="predicted"/>
<evidence type="ECO:0000259" key="7">
    <source>
        <dbReference type="SMART" id="SM00702"/>
    </source>
</evidence>
<gene>
    <name evidence="8" type="ORF">M427DRAFT_54911</name>
</gene>
<keyword evidence="4" id="KW-0560">Oxidoreductase</keyword>
<dbReference type="Gene3D" id="2.60.120.620">
    <property type="entry name" value="q2cbj1_9rhob like domain"/>
    <property type="match status" value="1"/>
</dbReference>
<evidence type="ECO:0000313" key="8">
    <source>
        <dbReference type="EMBL" id="KXS17255.1"/>
    </source>
</evidence>
<name>A0A139ALF3_GONPJ</name>
<dbReference type="PANTHER" id="PTHR10869">
    <property type="entry name" value="PROLYL 4-HYDROXYLASE ALPHA SUBUNIT"/>
    <property type="match status" value="1"/>
</dbReference>
<comment type="cofactor">
    <cofactor evidence="1">
        <name>L-ascorbate</name>
        <dbReference type="ChEBI" id="CHEBI:38290"/>
    </cofactor>
</comment>
<organism evidence="8 9">
    <name type="scientific">Gonapodya prolifera (strain JEL478)</name>
    <name type="common">Monoblepharis prolifera</name>
    <dbReference type="NCBI Taxonomy" id="1344416"/>
    <lineage>
        <taxon>Eukaryota</taxon>
        <taxon>Fungi</taxon>
        <taxon>Fungi incertae sedis</taxon>
        <taxon>Chytridiomycota</taxon>
        <taxon>Chytridiomycota incertae sedis</taxon>
        <taxon>Monoblepharidomycetes</taxon>
        <taxon>Monoblepharidales</taxon>
        <taxon>Gonapodyaceae</taxon>
        <taxon>Gonapodya</taxon>
    </lineage>
</organism>
<dbReference type="InterPro" id="IPR006620">
    <property type="entry name" value="Pro_4_hyd_alph"/>
</dbReference>
<dbReference type="SMART" id="SM00702">
    <property type="entry name" value="P4Hc"/>
    <property type="match status" value="1"/>
</dbReference>
<feature type="chain" id="PRO_5007296292" description="Prolyl 4-hydroxylase alpha subunit domain-containing protein" evidence="6">
    <location>
        <begin position="20"/>
        <end position="294"/>
    </location>
</feature>
<dbReference type="AlphaFoldDB" id="A0A139ALF3"/>
<evidence type="ECO:0000313" key="9">
    <source>
        <dbReference type="Proteomes" id="UP000070544"/>
    </source>
</evidence>
<dbReference type="GO" id="GO:0004656">
    <property type="term" value="F:procollagen-proline 4-dioxygenase activity"/>
    <property type="evidence" value="ECO:0007669"/>
    <property type="project" value="TreeGrafter"/>
</dbReference>
<reference evidence="8 9" key="1">
    <citation type="journal article" date="2015" name="Genome Biol. Evol.">
        <title>Phylogenomic analyses indicate that early fungi evolved digesting cell walls of algal ancestors of land plants.</title>
        <authorList>
            <person name="Chang Y."/>
            <person name="Wang S."/>
            <person name="Sekimoto S."/>
            <person name="Aerts A.L."/>
            <person name="Choi C."/>
            <person name="Clum A."/>
            <person name="LaButti K.M."/>
            <person name="Lindquist E.A."/>
            <person name="Yee Ngan C."/>
            <person name="Ohm R.A."/>
            <person name="Salamov A.A."/>
            <person name="Grigoriev I.V."/>
            <person name="Spatafora J.W."/>
            <person name="Berbee M.L."/>
        </authorList>
    </citation>
    <scope>NUCLEOTIDE SEQUENCE [LARGE SCALE GENOMIC DNA]</scope>
    <source>
        <strain evidence="8 9">JEL478</strain>
    </source>
</reference>